<feature type="compositionally biased region" description="Low complexity" evidence="1">
    <location>
        <begin position="63"/>
        <end position="86"/>
    </location>
</feature>
<dbReference type="AlphaFoldDB" id="A0A1B0CKR8"/>
<protein>
    <submittedName>
        <fullName evidence="2">Uncharacterized protein</fullName>
    </submittedName>
</protein>
<accession>A0A1B0CKR8</accession>
<sequence>MSSLVHENELDTDWDDLHPGISSFARPIGMLWHIKYLPGAGYPSPTSRLGREYKSIHPPLGGRQIRQIRTRSSSPSPRASSSQTSRCGLRFVETRLWSWANNQIAFLSS</sequence>
<dbReference type="EMBL" id="AJWK01016574">
    <property type="status" value="NOT_ANNOTATED_CDS"/>
    <property type="molecule type" value="Genomic_DNA"/>
</dbReference>
<dbReference type="EMBL" id="AJWK01016572">
    <property type="status" value="NOT_ANNOTATED_CDS"/>
    <property type="molecule type" value="Genomic_DNA"/>
</dbReference>
<dbReference type="EMBL" id="AJWK01016575">
    <property type="status" value="NOT_ANNOTATED_CDS"/>
    <property type="molecule type" value="Genomic_DNA"/>
</dbReference>
<dbReference type="EMBL" id="AJWK01016570">
    <property type="status" value="NOT_ANNOTATED_CDS"/>
    <property type="molecule type" value="Genomic_DNA"/>
</dbReference>
<dbReference type="Proteomes" id="UP000092461">
    <property type="component" value="Unassembled WGS sequence"/>
</dbReference>
<feature type="region of interest" description="Disordered" evidence="1">
    <location>
        <begin position="48"/>
        <end position="86"/>
    </location>
</feature>
<dbReference type="EMBL" id="AJWK01016571">
    <property type="status" value="NOT_ANNOTATED_CDS"/>
    <property type="molecule type" value="Genomic_DNA"/>
</dbReference>
<proteinExistence type="predicted"/>
<reference evidence="2" key="1">
    <citation type="submission" date="2020-05" db="UniProtKB">
        <authorList>
            <consortium name="EnsemblMetazoa"/>
        </authorList>
    </citation>
    <scope>IDENTIFICATION</scope>
    <source>
        <strain evidence="2">Jacobina</strain>
    </source>
</reference>
<organism evidence="2 3">
    <name type="scientific">Lutzomyia longipalpis</name>
    <name type="common">Sand fly</name>
    <dbReference type="NCBI Taxonomy" id="7200"/>
    <lineage>
        <taxon>Eukaryota</taxon>
        <taxon>Metazoa</taxon>
        <taxon>Ecdysozoa</taxon>
        <taxon>Arthropoda</taxon>
        <taxon>Hexapoda</taxon>
        <taxon>Insecta</taxon>
        <taxon>Pterygota</taxon>
        <taxon>Neoptera</taxon>
        <taxon>Endopterygota</taxon>
        <taxon>Diptera</taxon>
        <taxon>Nematocera</taxon>
        <taxon>Psychodoidea</taxon>
        <taxon>Psychodidae</taxon>
        <taxon>Lutzomyia</taxon>
        <taxon>Lutzomyia</taxon>
    </lineage>
</organism>
<keyword evidence="3" id="KW-1185">Reference proteome</keyword>
<name>A0A1B0CKR8_LUTLO</name>
<dbReference type="EnsemblMetazoa" id="LLOJ005205-RA">
    <property type="protein sequence ID" value="LLOJ005205-PA"/>
    <property type="gene ID" value="LLOJ005205"/>
</dbReference>
<dbReference type="VEuPathDB" id="VectorBase:LLOJ005205"/>
<evidence type="ECO:0000313" key="3">
    <source>
        <dbReference type="Proteomes" id="UP000092461"/>
    </source>
</evidence>
<dbReference type="EMBL" id="AJWK01016573">
    <property type="status" value="NOT_ANNOTATED_CDS"/>
    <property type="molecule type" value="Genomic_DNA"/>
</dbReference>
<dbReference type="EMBL" id="AJWK01016569">
    <property type="status" value="NOT_ANNOTATED_CDS"/>
    <property type="molecule type" value="Genomic_DNA"/>
</dbReference>
<evidence type="ECO:0000313" key="2">
    <source>
        <dbReference type="EnsemblMetazoa" id="LLOJ005205-PA"/>
    </source>
</evidence>
<evidence type="ECO:0000256" key="1">
    <source>
        <dbReference type="SAM" id="MobiDB-lite"/>
    </source>
</evidence>